<protein>
    <recommendedName>
        <fullName evidence="5">Glycogen debranching enzyme</fullName>
    </recommendedName>
</protein>
<evidence type="ECO:0000313" key="3">
    <source>
        <dbReference type="EMBL" id="GAA5500693.1"/>
    </source>
</evidence>
<name>A0ABP9VBM1_9DEIO</name>
<evidence type="ECO:0000259" key="2">
    <source>
        <dbReference type="Pfam" id="PF12439"/>
    </source>
</evidence>
<proteinExistence type="predicted"/>
<feature type="domain" description="Glycogen debranching enzyme bacterial and archaeal type N-terminal" evidence="2">
    <location>
        <begin position="33"/>
        <end position="260"/>
    </location>
</feature>
<evidence type="ECO:0000259" key="1">
    <source>
        <dbReference type="Pfam" id="PF06202"/>
    </source>
</evidence>
<reference evidence="3 4" key="1">
    <citation type="submission" date="2024-02" db="EMBL/GenBank/DDBJ databases">
        <title>Deinococcus xinjiangensis NBRC 107630.</title>
        <authorList>
            <person name="Ichikawa N."/>
            <person name="Katano-Makiyama Y."/>
            <person name="Hidaka K."/>
        </authorList>
    </citation>
    <scope>NUCLEOTIDE SEQUENCE [LARGE SCALE GENOMIC DNA]</scope>
    <source>
        <strain evidence="3 4">NBRC 107630</strain>
    </source>
</reference>
<feature type="domain" description="Glycogen debranching enzyme C-terminal" evidence="1">
    <location>
        <begin position="317"/>
        <end position="742"/>
    </location>
</feature>
<dbReference type="PANTHER" id="PTHR10569">
    <property type="entry name" value="GLYCOGEN DEBRANCHING ENZYME"/>
    <property type="match status" value="1"/>
</dbReference>
<gene>
    <name evidence="3" type="ORF">Dxin01_00418</name>
</gene>
<sequence>MTADPPAAALPPAFQYPASYTYGPQAARNPDLEVLLTDGLGGFALSSLAGVPTRCYSGLVASQLPPVRRNTHMVSPLEELEAGGESVALHALEIAPEQFEGRGLDLLTGATVWDLLPEREQLWRGVRVRRQSFMPQESGAVVFLYEVSARESVTLTLGGFFADRDMHAMHSHAPNLIFQASGKRVKVLGEHESVVRLHLPDLGQADGPKVGQSVLQESVISAMTPAPFAQRVYYRADEARGEKSTEYVRGCALWRVTFPAGGGRVALSVQAVTDHMKPIRDPWEAYQTEALRRRELAGRAFAATGIADEVVATLAVAADAYLVRRAQPAGTSIIAGYPWFTDWGRDAMIALTGLTLVTGQAHRARDILNTFIRTLRRGLTPNHFLDDGTGAGYNTVDGALWLAVALERYIRTTGDGAFARECLPALREILGWHVQGTDHGIQADPTDGLLRAGEQGVQLTWMDVKIHDWVVTPRMGKPVEIQALWLAALGAEVRLSAALGETPRFAEVLSRAQKGFAALWQQVTPELELNDRASLADLLGLKTNGPNGLTGLVALGDPTLPQSAAPAISLGALDDIDREEGDSHTPSTRSRQAVLADGLTPSGAPDLSVRPNAVIALALADTPATDAQLDAVLAQTEEQLLTPLGLHTLSPLDPRYKGNYGGPQLMRDAAYHQGTVWPWPLGSYIELLLSRGEVRRARSALSGLLGHLWEAGIGHVSEVFSGDALTAGGCPFQAWSVAEVLRAHVLVSMAEQQLLSQMPQNTAAPPA</sequence>
<dbReference type="InterPro" id="IPR008928">
    <property type="entry name" value="6-hairpin_glycosidase_sf"/>
</dbReference>
<dbReference type="SUPFAM" id="SSF48208">
    <property type="entry name" value="Six-hairpin glycosidases"/>
    <property type="match status" value="1"/>
</dbReference>
<dbReference type="InterPro" id="IPR010401">
    <property type="entry name" value="AGL/Gdb1"/>
</dbReference>
<evidence type="ECO:0008006" key="5">
    <source>
        <dbReference type="Google" id="ProtNLM"/>
    </source>
</evidence>
<dbReference type="Gene3D" id="1.50.10.10">
    <property type="match status" value="2"/>
</dbReference>
<evidence type="ECO:0000313" key="4">
    <source>
        <dbReference type="Proteomes" id="UP001458946"/>
    </source>
</evidence>
<dbReference type="InterPro" id="IPR024742">
    <property type="entry name" value="Glycogen_debranch_N"/>
</dbReference>
<dbReference type="RefSeq" id="WP_353540674.1">
    <property type="nucleotide sequence ID" value="NZ_BAABRN010000003.1"/>
</dbReference>
<dbReference type="Pfam" id="PF06202">
    <property type="entry name" value="GDE_C"/>
    <property type="match status" value="1"/>
</dbReference>
<dbReference type="InterPro" id="IPR032790">
    <property type="entry name" value="GDE_C"/>
</dbReference>
<dbReference type="Pfam" id="PF12439">
    <property type="entry name" value="GDE_N"/>
    <property type="match status" value="1"/>
</dbReference>
<organism evidence="3 4">
    <name type="scientific">Deinococcus xinjiangensis</name>
    <dbReference type="NCBI Taxonomy" id="457454"/>
    <lineage>
        <taxon>Bacteria</taxon>
        <taxon>Thermotogati</taxon>
        <taxon>Deinococcota</taxon>
        <taxon>Deinococci</taxon>
        <taxon>Deinococcales</taxon>
        <taxon>Deinococcaceae</taxon>
        <taxon>Deinococcus</taxon>
    </lineage>
</organism>
<keyword evidence="4" id="KW-1185">Reference proteome</keyword>
<comment type="caution">
    <text evidence="3">The sequence shown here is derived from an EMBL/GenBank/DDBJ whole genome shotgun (WGS) entry which is preliminary data.</text>
</comment>
<dbReference type="PANTHER" id="PTHR10569:SF2">
    <property type="entry name" value="GLYCOGEN DEBRANCHING ENZYME"/>
    <property type="match status" value="1"/>
</dbReference>
<dbReference type="EMBL" id="BAABRN010000003">
    <property type="protein sequence ID" value="GAA5500693.1"/>
    <property type="molecule type" value="Genomic_DNA"/>
</dbReference>
<dbReference type="InterPro" id="IPR012341">
    <property type="entry name" value="6hp_glycosidase-like_sf"/>
</dbReference>
<accession>A0ABP9VBM1</accession>
<dbReference type="Proteomes" id="UP001458946">
    <property type="component" value="Unassembled WGS sequence"/>
</dbReference>